<organism evidence="2 3">
    <name type="scientific">Stylonychia lemnae</name>
    <name type="common">Ciliate</name>
    <dbReference type="NCBI Taxonomy" id="5949"/>
    <lineage>
        <taxon>Eukaryota</taxon>
        <taxon>Sar</taxon>
        <taxon>Alveolata</taxon>
        <taxon>Ciliophora</taxon>
        <taxon>Intramacronucleata</taxon>
        <taxon>Spirotrichea</taxon>
        <taxon>Stichotrichia</taxon>
        <taxon>Sporadotrichida</taxon>
        <taxon>Oxytrichidae</taxon>
        <taxon>Stylonychinae</taxon>
        <taxon>Stylonychia</taxon>
    </lineage>
</organism>
<dbReference type="EMBL" id="CCKQ01010634">
    <property type="protein sequence ID" value="CDW82163.1"/>
    <property type="molecule type" value="Genomic_DNA"/>
</dbReference>
<accession>A0A078AMR5</accession>
<keyword evidence="3" id="KW-1185">Reference proteome</keyword>
<gene>
    <name evidence="2" type="primary">Contig15329.g16338</name>
    <name evidence="2" type="ORF">STYLEM_11192</name>
</gene>
<feature type="region of interest" description="Disordered" evidence="1">
    <location>
        <begin position="1"/>
        <end position="33"/>
    </location>
</feature>
<reference evidence="2 3" key="1">
    <citation type="submission" date="2014-06" db="EMBL/GenBank/DDBJ databases">
        <authorList>
            <person name="Swart Estienne"/>
        </authorList>
    </citation>
    <scope>NUCLEOTIDE SEQUENCE [LARGE SCALE GENOMIC DNA]</scope>
    <source>
        <strain evidence="2 3">130c</strain>
    </source>
</reference>
<evidence type="ECO:0000256" key="1">
    <source>
        <dbReference type="SAM" id="MobiDB-lite"/>
    </source>
</evidence>
<proteinExistence type="predicted"/>
<feature type="compositionally biased region" description="Polar residues" evidence="1">
    <location>
        <begin position="324"/>
        <end position="335"/>
    </location>
</feature>
<dbReference type="InParanoid" id="A0A078AMR5"/>
<feature type="region of interest" description="Disordered" evidence="1">
    <location>
        <begin position="163"/>
        <end position="188"/>
    </location>
</feature>
<dbReference type="AlphaFoldDB" id="A0A078AMR5"/>
<evidence type="ECO:0000313" key="3">
    <source>
        <dbReference type="Proteomes" id="UP000039865"/>
    </source>
</evidence>
<feature type="region of interest" description="Disordered" evidence="1">
    <location>
        <begin position="290"/>
        <end position="335"/>
    </location>
</feature>
<feature type="compositionally biased region" description="Polar residues" evidence="1">
    <location>
        <begin position="301"/>
        <end position="317"/>
    </location>
</feature>
<feature type="compositionally biased region" description="Polar residues" evidence="1">
    <location>
        <begin position="163"/>
        <end position="184"/>
    </location>
</feature>
<name>A0A078AMR5_STYLE</name>
<dbReference type="Proteomes" id="UP000039865">
    <property type="component" value="Unassembled WGS sequence"/>
</dbReference>
<protein>
    <submittedName>
        <fullName evidence="2">Uncharacterized protein</fullName>
    </submittedName>
</protein>
<feature type="compositionally biased region" description="Basic residues" evidence="1">
    <location>
        <begin position="19"/>
        <end position="29"/>
    </location>
</feature>
<evidence type="ECO:0000313" key="2">
    <source>
        <dbReference type="EMBL" id="CDW82163.1"/>
    </source>
</evidence>
<sequence>MNQESSTLVQQNNQNSTRKNNKSSKKQQFHRSTIQVKQLSLEQQMYQTQIDNQNNKQLSIFDELNDVKNRHFQSQQRSITPLENHNIDYKAQQNQHTQSLNREFCSKNFGFGGKNQLYLRQSMISRNSSAKSFAERSQKEILSPFYKPFEIFFTNRKKSPYLTQRSQNQSACSPKQEGGTFQSQRSKDNTIVKNSQLVSSFQPQNSYNNQVSFRSKTPSFHTIMTDKINRCSQFSSMKNKEKSKRESIANENVQNTKSAQSYFNQHIKKKIIIESQKRFCNNQYKLQLDSSNSKNEKIKQRTSNSHTPCSNKKQNQIESRRNSRNINQKQNNTYQAFDKNRLQTLRIEQEKFLRNSEDDLNYSTDNDIEQINNTMKAQVVSIDTRQKAITKDQQIQTLDEHHSCNAQTLNPETEDHVCCHAEGQRHQMTRYALEKALKLAEILMKEVQRLDNVVQNHNYVLAQHNLADLQTQEYTEKVVEKKQMSKVKRELFKEIDHLNRIQQDTSIKNPSSENIRDLYSKTRNHIEKTGSMTSVKVPSTSSRISKNQKENNCLKDSSLLLADVTACVKQLDRKMSGRILGRQ</sequence>